<keyword evidence="2" id="KW-1133">Transmembrane helix</keyword>
<evidence type="ECO:0000313" key="3">
    <source>
        <dbReference type="EMBL" id="GEL24964.1"/>
    </source>
</evidence>
<evidence type="ECO:0000256" key="2">
    <source>
        <dbReference type="SAM" id="Phobius"/>
    </source>
</evidence>
<comment type="caution">
    <text evidence="3">The sequence shown here is derived from an EMBL/GenBank/DDBJ whole genome shotgun (WGS) entry which is preliminary data.</text>
</comment>
<gene>
    <name evidence="3" type="ORF">PSU4_39180</name>
</gene>
<reference evidence="3 4" key="1">
    <citation type="submission" date="2019-07" db="EMBL/GenBank/DDBJ databases">
        <title>Whole genome shotgun sequence of Pseudonocardia sulfidoxydans NBRC 16205.</title>
        <authorList>
            <person name="Hosoyama A."/>
            <person name="Uohara A."/>
            <person name="Ohji S."/>
            <person name="Ichikawa N."/>
        </authorList>
    </citation>
    <scope>NUCLEOTIDE SEQUENCE [LARGE SCALE GENOMIC DNA]</scope>
    <source>
        <strain evidence="3 4">NBRC 16205</strain>
    </source>
</reference>
<keyword evidence="2" id="KW-0812">Transmembrane</keyword>
<organism evidence="3 4">
    <name type="scientific">Pseudonocardia sulfidoxydans NBRC 16205</name>
    <dbReference type="NCBI Taxonomy" id="1223511"/>
    <lineage>
        <taxon>Bacteria</taxon>
        <taxon>Bacillati</taxon>
        <taxon>Actinomycetota</taxon>
        <taxon>Actinomycetes</taxon>
        <taxon>Pseudonocardiales</taxon>
        <taxon>Pseudonocardiaceae</taxon>
        <taxon>Pseudonocardia</taxon>
    </lineage>
</organism>
<dbReference type="EMBL" id="BJVJ01000043">
    <property type="protein sequence ID" value="GEL24964.1"/>
    <property type="molecule type" value="Genomic_DNA"/>
</dbReference>
<feature type="transmembrane region" description="Helical" evidence="2">
    <location>
        <begin position="66"/>
        <end position="89"/>
    </location>
</feature>
<evidence type="ECO:0000256" key="1">
    <source>
        <dbReference type="SAM" id="MobiDB-lite"/>
    </source>
</evidence>
<dbReference type="Proteomes" id="UP000321685">
    <property type="component" value="Unassembled WGS sequence"/>
</dbReference>
<protein>
    <submittedName>
        <fullName evidence="3">Uncharacterized protein</fullName>
    </submittedName>
</protein>
<evidence type="ECO:0000313" key="4">
    <source>
        <dbReference type="Proteomes" id="UP000321685"/>
    </source>
</evidence>
<accession>A0A511DME8</accession>
<sequence>MRPVFGAGSSADPGVGSGGTPIPGGVRGTMLEDMTTLQNATTRVPVVPVVAAAVASQFVDDLAYLVLPPVAIIAPISAFLAVLLTGVGARLVTRKLSGPSVARTGLAVGAVSAGIGLLVGGFGWLGMILATLTLVAGVAGAVVGRRNEALGD</sequence>
<dbReference type="AlphaFoldDB" id="A0A511DME8"/>
<feature type="transmembrane region" description="Helical" evidence="2">
    <location>
        <begin position="101"/>
        <end position="119"/>
    </location>
</feature>
<feature type="transmembrane region" description="Helical" evidence="2">
    <location>
        <begin position="125"/>
        <end position="144"/>
    </location>
</feature>
<keyword evidence="2" id="KW-0472">Membrane</keyword>
<feature type="region of interest" description="Disordered" evidence="1">
    <location>
        <begin position="1"/>
        <end position="22"/>
    </location>
</feature>
<proteinExistence type="predicted"/>
<keyword evidence="4" id="KW-1185">Reference proteome</keyword>
<name>A0A511DME8_9PSEU</name>